<dbReference type="eggNOG" id="COG1940">
    <property type="taxonomic scope" value="Bacteria"/>
</dbReference>
<keyword evidence="3" id="KW-1185">Reference proteome</keyword>
<dbReference type="EMBL" id="CP000771">
    <property type="protein sequence ID" value="ABS60317.1"/>
    <property type="molecule type" value="Genomic_DNA"/>
</dbReference>
<evidence type="ECO:0000313" key="2">
    <source>
        <dbReference type="EMBL" id="ABS60317.1"/>
    </source>
</evidence>
<organism evidence="2 3">
    <name type="scientific">Fervidobacterium nodosum (strain ATCC 35602 / DSM 5306 / Rt17-B1)</name>
    <dbReference type="NCBI Taxonomy" id="381764"/>
    <lineage>
        <taxon>Bacteria</taxon>
        <taxon>Thermotogati</taxon>
        <taxon>Thermotogota</taxon>
        <taxon>Thermotogae</taxon>
        <taxon>Thermotogales</taxon>
        <taxon>Fervidobacteriaceae</taxon>
        <taxon>Fervidobacterium</taxon>
    </lineage>
</organism>
<protein>
    <submittedName>
        <fullName evidence="2">ROK family protein</fullName>
    </submittedName>
</protein>
<dbReference type="InterPro" id="IPR036390">
    <property type="entry name" value="WH_DNA-bd_sf"/>
</dbReference>
<evidence type="ECO:0000313" key="3">
    <source>
        <dbReference type="Proteomes" id="UP000002415"/>
    </source>
</evidence>
<dbReference type="PANTHER" id="PTHR18964:SF149">
    <property type="entry name" value="BIFUNCTIONAL UDP-N-ACETYLGLUCOSAMINE 2-EPIMERASE_N-ACETYLMANNOSAMINE KINASE"/>
    <property type="match status" value="1"/>
</dbReference>
<dbReference type="PANTHER" id="PTHR18964">
    <property type="entry name" value="ROK (REPRESSOR, ORF, KINASE) FAMILY"/>
    <property type="match status" value="1"/>
</dbReference>
<gene>
    <name evidence="2" type="ordered locus">Fnod_0452</name>
</gene>
<sequence length="368" mass="42007">MLKNEAKILLQILRNKTIRRKELEEIIDVTPSTMTYLLDKLKGYIEIEEGDTNLGKPPQFISLSKDAWKVLSISVGREKIRAILYNAKGEELERSEYRVKHENLSNDGITSLVKNIIDKFYDYDSIGIAFSGNVVEDKVYSTILKLDKYDPVKSLKLKNLGIPYVIISDVEAIAAYESKTTGNDKVFVLNYGTGIGACYYEYHALFTRDEFKVIPLGHIYLNGEEKCYCGAKGCLETVASDYVAVKNYLGQNIDFVHFIENEETFWEELKDVRNLYKQNEEVAERVYSQIIDNLAFVVGNISMILGLDEITLYGEGTSTWFANKLEKRINELSKNFNVRVRHGKVMDVVERGTSLEAAVAFVRKKFSK</sequence>
<dbReference type="InterPro" id="IPR043129">
    <property type="entry name" value="ATPase_NBD"/>
</dbReference>
<accession>A7HK84</accession>
<reference evidence="2 3" key="1">
    <citation type="submission" date="2007-07" db="EMBL/GenBank/DDBJ databases">
        <title>Complete sequence of Fervidobacterium nodosum Rt17-B1.</title>
        <authorList>
            <consortium name="US DOE Joint Genome Institute"/>
            <person name="Copeland A."/>
            <person name="Lucas S."/>
            <person name="Lapidus A."/>
            <person name="Barry K."/>
            <person name="Glavina del Rio T."/>
            <person name="Dalin E."/>
            <person name="Tice H."/>
            <person name="Pitluck S."/>
            <person name="Saunders E."/>
            <person name="Brettin T."/>
            <person name="Bruce D."/>
            <person name="Detter J.C."/>
            <person name="Han C."/>
            <person name="Schmutz J."/>
            <person name="Larimer F."/>
            <person name="Land M."/>
            <person name="Hauser L."/>
            <person name="Kyrpides N."/>
            <person name="Mikhailova N."/>
            <person name="Nelson K."/>
            <person name="Gogarten J.P."/>
            <person name="Noll K."/>
            <person name="Richardson P."/>
        </authorList>
    </citation>
    <scope>NUCLEOTIDE SEQUENCE [LARGE SCALE GENOMIC DNA]</scope>
    <source>
        <strain evidence="3">ATCC 35602 / DSM 5306 / Rt17-B1</strain>
    </source>
</reference>
<evidence type="ECO:0000256" key="1">
    <source>
        <dbReference type="ARBA" id="ARBA00006479"/>
    </source>
</evidence>
<name>A7HK84_FERNB</name>
<dbReference type="AlphaFoldDB" id="A7HK84"/>
<dbReference type="eggNOG" id="COG1846">
    <property type="taxonomic scope" value="Bacteria"/>
</dbReference>
<dbReference type="HOGENOM" id="CLU_036604_13_5_0"/>
<dbReference type="SUPFAM" id="SSF53067">
    <property type="entry name" value="Actin-like ATPase domain"/>
    <property type="match status" value="1"/>
</dbReference>
<proteinExistence type="inferred from homology"/>
<dbReference type="InterPro" id="IPR000600">
    <property type="entry name" value="ROK"/>
</dbReference>
<dbReference type="SUPFAM" id="SSF46785">
    <property type="entry name" value="Winged helix' DNA-binding domain"/>
    <property type="match status" value="1"/>
</dbReference>
<dbReference type="STRING" id="381764.Fnod_0452"/>
<dbReference type="Gene3D" id="3.30.420.40">
    <property type="match status" value="2"/>
</dbReference>
<comment type="similarity">
    <text evidence="1">Belongs to the ROK (NagC/XylR) family.</text>
</comment>
<reference evidence="2 3" key="2">
    <citation type="journal article" date="2009" name="Proc. Natl. Acad. Sci. U.S.A.">
        <title>On the chimeric nature, thermophilic origin, and phylogenetic placement of the Thermotogales.</title>
        <authorList>
            <person name="Zhaxybayeva O."/>
            <person name="Swithers K.S."/>
            <person name="Lapierre P."/>
            <person name="Fournier G.P."/>
            <person name="Bickhart D.M."/>
            <person name="DeBoy R.T."/>
            <person name="Nelson K.E."/>
            <person name="Nesbo C.L."/>
            <person name="Doolittle W.F."/>
            <person name="Gogarten J.P."/>
            <person name="Noll K.M."/>
        </authorList>
    </citation>
    <scope>NUCLEOTIDE SEQUENCE [LARGE SCALE GENOMIC DNA]</scope>
    <source>
        <strain evidence="3">ATCC 35602 / DSM 5306 / Rt17-B1</strain>
    </source>
</reference>
<dbReference type="Pfam" id="PF00480">
    <property type="entry name" value="ROK"/>
    <property type="match status" value="1"/>
</dbReference>
<dbReference type="Proteomes" id="UP000002415">
    <property type="component" value="Chromosome"/>
</dbReference>
<dbReference type="KEGG" id="fno:Fnod_0452"/>